<dbReference type="Gene3D" id="3.40.50.1820">
    <property type="entry name" value="alpha/beta hydrolase"/>
    <property type="match status" value="1"/>
</dbReference>
<reference evidence="4 5" key="1">
    <citation type="submission" date="2017-02" db="EMBL/GenBank/DDBJ databases">
        <authorList>
            <person name="Peterson S.W."/>
        </authorList>
    </citation>
    <scope>NUCLEOTIDE SEQUENCE [LARGE SCALE GENOMIC DNA]</scope>
    <source>
        <strain evidence="4 5">DSM 22899</strain>
    </source>
</reference>
<keyword evidence="2" id="KW-0732">Signal</keyword>
<keyword evidence="5" id="KW-1185">Reference proteome</keyword>
<dbReference type="SUPFAM" id="SSF53474">
    <property type="entry name" value="alpha/beta-Hydrolases"/>
    <property type="match status" value="1"/>
</dbReference>
<evidence type="ECO:0000313" key="5">
    <source>
        <dbReference type="Proteomes" id="UP000190541"/>
    </source>
</evidence>
<feature type="active site" description="Charge relay system" evidence="1">
    <location>
        <position position="418"/>
    </location>
</feature>
<protein>
    <submittedName>
        <fullName evidence="4">Cephalosporin-C deacetylase</fullName>
    </submittedName>
</protein>
<evidence type="ECO:0000256" key="2">
    <source>
        <dbReference type="SAM" id="SignalP"/>
    </source>
</evidence>
<evidence type="ECO:0000256" key="1">
    <source>
        <dbReference type="PIRSR" id="PIRSR639069-1"/>
    </source>
</evidence>
<gene>
    <name evidence="4" type="ORF">SAMN05660226_03113</name>
</gene>
<accession>A0A1T5E318</accession>
<proteinExistence type="predicted"/>
<feature type="domain" description="Acetyl xylan esterase" evidence="3">
    <location>
        <begin position="136"/>
        <end position="432"/>
    </location>
</feature>
<dbReference type="GO" id="GO:0052689">
    <property type="term" value="F:carboxylic ester hydrolase activity"/>
    <property type="evidence" value="ECO:0007669"/>
    <property type="project" value="TreeGrafter"/>
</dbReference>
<feature type="signal peptide" evidence="2">
    <location>
        <begin position="1"/>
        <end position="26"/>
    </location>
</feature>
<dbReference type="GO" id="GO:0005976">
    <property type="term" value="P:polysaccharide metabolic process"/>
    <property type="evidence" value="ECO:0007669"/>
    <property type="project" value="TreeGrafter"/>
</dbReference>
<feature type="active site" description="Nucleophile" evidence="1">
    <location>
        <position position="304"/>
    </location>
</feature>
<dbReference type="Proteomes" id="UP000190541">
    <property type="component" value="Unassembled WGS sequence"/>
</dbReference>
<dbReference type="STRING" id="623280.SAMN05660226_03113"/>
<dbReference type="Pfam" id="PF05448">
    <property type="entry name" value="AXE1"/>
    <property type="match status" value="1"/>
</dbReference>
<sequence>MMNRLSFIRTVALVCSLLSHSLGVFAQSRSNQLIQVVVSPERPDWTYAVGEEVNFFVTVLRHQALMEHAEVTYSIGLEKMTPLQSGKATLKTGTAAVGKALKLDEPGFLRCEARITVDGVEYRGIATAAVAPESIQPTQQLPDDFWDFWNGAKAEAAKVPLDAKLTLLPERSTAKADVYHVNIQNFETGARLYGILAKPKAAGKYPAVLQVPGAGIRPYAGIVDLAEKGVITLQIGIHGIPVIYEAGLYDDLRAASLKNYQFFNMDDRDQYYYKRVYLGCIRAIDYLYSLPEFDGNTLAVWGGSQGGALSIVTAALDNRVDYLVSLYPALCDLTGYLHGRAGGWPHMFNEANAKFMAKDEKIAVSAYYDVVNFARAVNVPGFYTWGYNDETCPPTSYYAAYNQIDAPKELFLVQETGHWTFPEQQTKIQEWLLAKLQP</sequence>
<dbReference type="PANTHER" id="PTHR40111:SF1">
    <property type="entry name" value="CEPHALOSPORIN-C DEACETYLASE"/>
    <property type="match status" value="1"/>
</dbReference>
<dbReference type="EMBL" id="FUYS01000008">
    <property type="protein sequence ID" value="SKB78113.1"/>
    <property type="molecule type" value="Genomic_DNA"/>
</dbReference>
<dbReference type="PANTHER" id="PTHR40111">
    <property type="entry name" value="CEPHALOSPORIN-C DEACETYLASE"/>
    <property type="match status" value="1"/>
</dbReference>
<dbReference type="InterPro" id="IPR008391">
    <property type="entry name" value="AXE1_dom"/>
</dbReference>
<dbReference type="AlphaFoldDB" id="A0A1T5E318"/>
<evidence type="ECO:0000259" key="3">
    <source>
        <dbReference type="Pfam" id="PF05448"/>
    </source>
</evidence>
<feature type="active site" description="Charge relay system" evidence="1">
    <location>
        <position position="389"/>
    </location>
</feature>
<evidence type="ECO:0000313" key="4">
    <source>
        <dbReference type="EMBL" id="SKB78113.1"/>
    </source>
</evidence>
<dbReference type="InterPro" id="IPR029058">
    <property type="entry name" value="AB_hydrolase_fold"/>
</dbReference>
<dbReference type="RefSeq" id="WP_200121309.1">
    <property type="nucleotide sequence ID" value="NZ_FUYS01000008.1"/>
</dbReference>
<feature type="chain" id="PRO_5012549722" evidence="2">
    <location>
        <begin position="27"/>
        <end position="438"/>
    </location>
</feature>
<name>A0A1T5E318_9SPHI</name>
<organism evidence="4 5">
    <name type="scientific">Parapedobacter luteus</name>
    <dbReference type="NCBI Taxonomy" id="623280"/>
    <lineage>
        <taxon>Bacteria</taxon>
        <taxon>Pseudomonadati</taxon>
        <taxon>Bacteroidota</taxon>
        <taxon>Sphingobacteriia</taxon>
        <taxon>Sphingobacteriales</taxon>
        <taxon>Sphingobacteriaceae</taxon>
        <taxon>Parapedobacter</taxon>
    </lineage>
</organism>
<dbReference type="InterPro" id="IPR039069">
    <property type="entry name" value="CE7"/>
</dbReference>